<sequence length="314" mass="34897">MPEEKGQLSVAVARLYYEAELSQQEIANQLQISRPTVSRLLAYAKEKGYVQINISDPFTDIEGVRTALRERYQLKDVQLVFAPTTSEEKLYDTLGEFAARYIESITKDDDVIGVSWGKTIHAIAKHLTPQEYKNIQVVQLKGGISQSKVDTYANETLNIFAKTFNTVPQALPLPVVFDNEVTKHVVEQDRHIQAISNLGKRANTAIFTVGTVRPEALLFQLGYLTADEIELLKKKAVGDICSRFYDENGEVCAPTIDNRTMGIELADLQDKENAILVAGGVRKIQAIDAALKGKYGNILLLDYETAKGLLAYPS</sequence>
<dbReference type="SUPFAM" id="SSF100950">
    <property type="entry name" value="NagB/RpiA/CoA transferase-like"/>
    <property type="match status" value="1"/>
</dbReference>
<dbReference type="RefSeq" id="WP_029092625.1">
    <property type="nucleotide sequence ID" value="NZ_CBCPHX010000001.1"/>
</dbReference>
<reference evidence="10" key="3">
    <citation type="submission" date="2018-04" db="EMBL/GenBank/DDBJ databases">
        <authorList>
            <person name="Illikoud N."/>
        </authorList>
    </citation>
    <scope>NUCLEOTIDE SEQUENCE [LARGE SCALE GENOMIC DNA]</scope>
</reference>
<evidence type="ECO:0000256" key="2">
    <source>
        <dbReference type="ARBA" id="ARBA00023015"/>
    </source>
</evidence>
<dbReference type="InterPro" id="IPR051054">
    <property type="entry name" value="SorC_transcr_regulators"/>
</dbReference>
<evidence type="ECO:0000313" key="10">
    <source>
        <dbReference type="Proteomes" id="UP000270190"/>
    </source>
</evidence>
<dbReference type="PANTHER" id="PTHR34294:SF1">
    <property type="entry name" value="TRANSCRIPTIONAL REGULATOR LSRR"/>
    <property type="match status" value="1"/>
</dbReference>
<evidence type="ECO:0000259" key="5">
    <source>
        <dbReference type="Pfam" id="PF04198"/>
    </source>
</evidence>
<protein>
    <submittedName>
        <fullName evidence="7">RNA polymerase subunit sigma-70</fullName>
    </submittedName>
    <submittedName>
        <fullName evidence="8">Transcriptional regulator of pyrmidine deoxyribonucleosides degradation</fullName>
    </submittedName>
</protein>
<dbReference type="SUPFAM" id="SSF88659">
    <property type="entry name" value="Sigma3 and sigma4 domains of RNA polymerase sigma factors"/>
    <property type="match status" value="1"/>
</dbReference>
<dbReference type="GO" id="GO:0003677">
    <property type="term" value="F:DNA binding"/>
    <property type="evidence" value="ECO:0007669"/>
    <property type="project" value="UniProtKB-KW"/>
</dbReference>
<dbReference type="EMBL" id="OUNC01000017">
    <property type="protein sequence ID" value="SPP28578.1"/>
    <property type="molecule type" value="Genomic_DNA"/>
</dbReference>
<organism evidence="7 9">
    <name type="scientific">Brochothrix thermosphacta</name>
    <name type="common">Microbacterium thermosphactum</name>
    <dbReference type="NCBI Taxonomy" id="2756"/>
    <lineage>
        <taxon>Bacteria</taxon>
        <taxon>Bacillati</taxon>
        <taxon>Bacillota</taxon>
        <taxon>Bacilli</taxon>
        <taxon>Bacillales</taxon>
        <taxon>Listeriaceae</taxon>
        <taxon>Brochothrix</taxon>
    </lineage>
</organism>
<dbReference type="STRING" id="2756.BFR44_05420"/>
<dbReference type="AlphaFoldDB" id="A0A1D2LIC1"/>
<keyword evidence="9" id="KW-1185">Reference proteome</keyword>
<dbReference type="Proteomes" id="UP000270190">
    <property type="component" value="Unassembled WGS sequence"/>
</dbReference>
<dbReference type="Gene3D" id="3.40.50.1360">
    <property type="match status" value="1"/>
</dbReference>
<evidence type="ECO:0000259" key="6">
    <source>
        <dbReference type="Pfam" id="PF12802"/>
    </source>
</evidence>
<dbReference type="InterPro" id="IPR013324">
    <property type="entry name" value="RNA_pol_sigma_r3/r4-like"/>
</dbReference>
<dbReference type="OrthoDB" id="58802at2"/>
<dbReference type="GO" id="GO:0003700">
    <property type="term" value="F:DNA-binding transcription factor activity"/>
    <property type="evidence" value="ECO:0007669"/>
    <property type="project" value="InterPro"/>
</dbReference>
<dbReference type="GO" id="GO:0030246">
    <property type="term" value="F:carbohydrate binding"/>
    <property type="evidence" value="ECO:0007669"/>
    <property type="project" value="InterPro"/>
</dbReference>
<dbReference type="KEGG" id="bths:CNY62_10625"/>
<proteinExistence type="inferred from homology"/>
<dbReference type="Pfam" id="PF12802">
    <property type="entry name" value="MarR_2"/>
    <property type="match status" value="1"/>
</dbReference>
<feature type="domain" description="Sugar-binding" evidence="5">
    <location>
        <begin position="64"/>
        <end position="311"/>
    </location>
</feature>
<name>A0A1D2LIC1_BROTH</name>
<keyword evidence="4" id="KW-0804">Transcription</keyword>
<dbReference type="EMBL" id="CP023483">
    <property type="protein sequence ID" value="ATF26765.1"/>
    <property type="molecule type" value="Genomic_DNA"/>
</dbReference>
<dbReference type="Pfam" id="PF04198">
    <property type="entry name" value="Sugar-bind"/>
    <property type="match status" value="1"/>
</dbReference>
<keyword evidence="2" id="KW-0805">Transcription regulation</keyword>
<comment type="similarity">
    <text evidence="1">Belongs to the SorC transcriptional regulatory family.</text>
</comment>
<dbReference type="Proteomes" id="UP000243591">
    <property type="component" value="Chromosome"/>
</dbReference>
<dbReference type="InterPro" id="IPR000835">
    <property type="entry name" value="HTH_MarR-typ"/>
</dbReference>
<feature type="domain" description="HTH marR-type" evidence="6">
    <location>
        <begin position="16"/>
        <end position="51"/>
    </location>
</feature>
<dbReference type="GeneID" id="66536466"/>
<evidence type="ECO:0000313" key="9">
    <source>
        <dbReference type="Proteomes" id="UP000243591"/>
    </source>
</evidence>
<evidence type="ECO:0000256" key="4">
    <source>
        <dbReference type="ARBA" id="ARBA00023163"/>
    </source>
</evidence>
<reference evidence="7 9" key="1">
    <citation type="submission" date="2017-09" db="EMBL/GenBank/DDBJ databases">
        <title>Complete Genome Sequences of Two Strains of the Meat Spoilage Bacterium Brochothrix thermosphacta Isolated from Ground Chicken.</title>
        <authorList>
            <person name="Paoli G.C."/>
            <person name="Wijey C."/>
            <person name="Chen C.-Y."/>
            <person name="Nguyen L."/>
            <person name="Yan X."/>
            <person name="Irwin P.L."/>
        </authorList>
    </citation>
    <scope>NUCLEOTIDE SEQUENCE [LARGE SCALE GENOMIC DNA]</scope>
    <source>
        <strain evidence="7 9">BI</strain>
    </source>
</reference>
<gene>
    <name evidence="8" type="primary">deoR</name>
    <name evidence="8" type="ORF">BTBSAS_240004</name>
    <name evidence="7" type="ORF">CNY62_10625</name>
</gene>
<dbReference type="Gene3D" id="1.10.10.60">
    <property type="entry name" value="Homeodomain-like"/>
    <property type="match status" value="1"/>
</dbReference>
<keyword evidence="3" id="KW-0238">DNA-binding</keyword>
<evidence type="ECO:0000313" key="8">
    <source>
        <dbReference type="EMBL" id="SPP28578.1"/>
    </source>
</evidence>
<evidence type="ECO:0000313" key="7">
    <source>
        <dbReference type="EMBL" id="ATF26765.1"/>
    </source>
</evidence>
<evidence type="ECO:0000256" key="1">
    <source>
        <dbReference type="ARBA" id="ARBA00010466"/>
    </source>
</evidence>
<accession>A0A1D2LIC1</accession>
<evidence type="ECO:0000256" key="3">
    <source>
        <dbReference type="ARBA" id="ARBA00023125"/>
    </source>
</evidence>
<dbReference type="InterPro" id="IPR007324">
    <property type="entry name" value="Sugar-bd_dom_put"/>
</dbReference>
<dbReference type="InterPro" id="IPR037171">
    <property type="entry name" value="NagB/RpiA_transferase-like"/>
</dbReference>
<dbReference type="PANTHER" id="PTHR34294">
    <property type="entry name" value="TRANSCRIPTIONAL REGULATOR-RELATED"/>
    <property type="match status" value="1"/>
</dbReference>
<reference evidence="8" key="2">
    <citation type="submission" date="2018-04" db="EMBL/GenBank/DDBJ databases">
        <authorList>
            <person name="Go L.Y."/>
            <person name="Mitchell J.A."/>
        </authorList>
    </citation>
    <scope>NUCLEOTIDE SEQUENCE</scope>
    <source>
        <strain evidence="8">BSAS1 3</strain>
    </source>
</reference>